<keyword evidence="3" id="KW-1185">Reference proteome</keyword>
<dbReference type="EMBL" id="CP014476">
    <property type="protein sequence ID" value="AMK79103.1"/>
    <property type="molecule type" value="Genomic_DNA"/>
</dbReference>
<keyword evidence="1" id="KW-0812">Transmembrane</keyword>
<feature type="transmembrane region" description="Helical" evidence="1">
    <location>
        <begin position="88"/>
        <end position="104"/>
    </location>
</feature>
<dbReference type="OrthoDB" id="8537043at2"/>
<evidence type="ECO:0008006" key="4">
    <source>
        <dbReference type="Google" id="ProtNLM"/>
    </source>
</evidence>
<name>A0A140E6S9_9GAMM</name>
<dbReference type="KEGG" id="mdn:JT25_021905"/>
<evidence type="ECO:0000313" key="3">
    <source>
        <dbReference type="Proteomes" id="UP000030512"/>
    </source>
</evidence>
<feature type="transmembrane region" description="Helical" evidence="1">
    <location>
        <begin position="185"/>
        <end position="207"/>
    </location>
</feature>
<feature type="transmembrane region" description="Helical" evidence="1">
    <location>
        <begin position="33"/>
        <end position="54"/>
    </location>
</feature>
<feature type="transmembrane region" description="Helical" evidence="1">
    <location>
        <begin position="110"/>
        <end position="130"/>
    </location>
</feature>
<sequence length="215" mass="24035">MFKDFLNHLVPAKFQANPDASVCPTPKAEPRQIILNVIIGAATVSYPFLIWFSADYFQPRSMALGLAGLFLLRYWLQKHGKSGGAAESRLILACALFLLVGALVNDAGWLLAYPVFVSLLFFAVFSFSLIHPPTVVERLARLEFPDLPAHGVLYTRKVTLVWSVFFLGNAVISLLTIWYGDRWLWGLYNGCISYVLMGLLMAAEMAVRRKVKASF</sequence>
<dbReference type="AlphaFoldDB" id="A0A140E6S9"/>
<reference evidence="2 3" key="1">
    <citation type="journal article" date="2015" name="Environ. Microbiol.">
        <title>Methane oxidation coupled to nitrate reduction under hypoxia by the Gammaproteobacterium Methylomonas denitrificans, sp. nov. type strain FJG1.</title>
        <authorList>
            <person name="Kits K.D."/>
            <person name="Klotz M.G."/>
            <person name="Stein L.Y."/>
        </authorList>
    </citation>
    <scope>NUCLEOTIDE SEQUENCE [LARGE SCALE GENOMIC DNA]</scope>
    <source>
        <strain evidence="2 3">FJG1</strain>
    </source>
</reference>
<feature type="transmembrane region" description="Helical" evidence="1">
    <location>
        <begin position="160"/>
        <end position="179"/>
    </location>
</feature>
<gene>
    <name evidence="2" type="ORF">JT25_021905</name>
</gene>
<evidence type="ECO:0000256" key="1">
    <source>
        <dbReference type="SAM" id="Phobius"/>
    </source>
</evidence>
<dbReference type="Proteomes" id="UP000030512">
    <property type="component" value="Chromosome"/>
</dbReference>
<keyword evidence="1" id="KW-1133">Transmembrane helix</keyword>
<proteinExistence type="predicted"/>
<feature type="transmembrane region" description="Helical" evidence="1">
    <location>
        <begin position="60"/>
        <end position="76"/>
    </location>
</feature>
<protein>
    <recommendedName>
        <fullName evidence="4">DNA gyrase subunit B</fullName>
    </recommendedName>
</protein>
<keyword evidence="1" id="KW-0472">Membrane</keyword>
<dbReference type="RefSeq" id="WP_062329657.1">
    <property type="nucleotide sequence ID" value="NZ_CP014476.1"/>
</dbReference>
<evidence type="ECO:0000313" key="2">
    <source>
        <dbReference type="EMBL" id="AMK79103.1"/>
    </source>
</evidence>
<accession>A0A140E6S9</accession>
<organism evidence="2 3">
    <name type="scientific">Methylomonas denitrificans</name>
    <dbReference type="NCBI Taxonomy" id="1538553"/>
    <lineage>
        <taxon>Bacteria</taxon>
        <taxon>Pseudomonadati</taxon>
        <taxon>Pseudomonadota</taxon>
        <taxon>Gammaproteobacteria</taxon>
        <taxon>Methylococcales</taxon>
        <taxon>Methylococcaceae</taxon>
        <taxon>Methylomonas</taxon>
    </lineage>
</organism>
<dbReference type="STRING" id="1538553.JT25_021905"/>